<dbReference type="InterPro" id="IPR050425">
    <property type="entry name" value="NAD(P)_dehydrat-like"/>
</dbReference>
<dbReference type="Gramene" id="TraesKAR5B01G0294810.1">
    <property type="protein sequence ID" value="cds.TraesKAR5B01G0294810.1"/>
    <property type="gene ID" value="TraesKAR5B01G0294810"/>
</dbReference>
<dbReference type="FunFam" id="3.40.50.720:FF:000382">
    <property type="entry name" value="NAD(P)-binding Rossmann-fold superfamily protein"/>
    <property type="match status" value="1"/>
</dbReference>
<accession>A0A3B6LP63</accession>
<dbReference type="Gramene" id="TraesCS5B03G0701100.1">
    <property type="protein sequence ID" value="TraesCS5B03G0701100.1.CDS"/>
    <property type="gene ID" value="TraesCS5B03G0701100"/>
</dbReference>
<dbReference type="CDD" id="cd08958">
    <property type="entry name" value="FR_SDR_e"/>
    <property type="match status" value="1"/>
</dbReference>
<organism evidence="4">
    <name type="scientific">Triticum aestivum</name>
    <name type="common">Wheat</name>
    <dbReference type="NCBI Taxonomy" id="4565"/>
    <lineage>
        <taxon>Eukaryota</taxon>
        <taxon>Viridiplantae</taxon>
        <taxon>Streptophyta</taxon>
        <taxon>Embryophyta</taxon>
        <taxon>Tracheophyta</taxon>
        <taxon>Spermatophyta</taxon>
        <taxon>Magnoliopsida</taxon>
        <taxon>Liliopsida</taxon>
        <taxon>Poales</taxon>
        <taxon>Poaceae</taxon>
        <taxon>BOP clade</taxon>
        <taxon>Pooideae</taxon>
        <taxon>Triticodae</taxon>
        <taxon>Triticeae</taxon>
        <taxon>Triticinae</taxon>
        <taxon>Triticum</taxon>
    </lineage>
</organism>
<dbReference type="Gramene" id="TraesSYM7B03G04102710.1">
    <property type="protein sequence ID" value="TraesSYM7B03G04102710.1"/>
    <property type="gene ID" value="TraesSYM7B03G04102710"/>
</dbReference>
<dbReference type="OMA" id="NYVKCSA"/>
<reference evidence="4" key="2">
    <citation type="submission" date="2018-10" db="UniProtKB">
        <authorList>
            <consortium name="EnsemblPlants"/>
        </authorList>
    </citation>
    <scope>IDENTIFICATION</scope>
</reference>
<dbReference type="Gramene" id="TraesLAC5B03G02872030.1">
    <property type="protein sequence ID" value="TraesLAC5B03G02872030.1"/>
    <property type="gene ID" value="TraesLAC5B03G02872030"/>
</dbReference>
<dbReference type="AlphaFoldDB" id="A0A3B6LP63"/>
<dbReference type="PaxDb" id="4565-Traes_5BL_AABE48ABF.1"/>
<dbReference type="InterPro" id="IPR036291">
    <property type="entry name" value="NAD(P)-bd_dom_sf"/>
</dbReference>
<evidence type="ECO:0000313" key="4">
    <source>
        <dbReference type="EnsemblPlants" id="TraesCS5B02G268600.1"/>
    </source>
</evidence>
<dbReference type="Gramene" id="TraesPARA_EIv1.0_1696350.1">
    <property type="protein sequence ID" value="TraesPARA_EIv1.0_1696350.1.CDS"/>
    <property type="gene ID" value="TraesPARA_EIv1.0_1696350"/>
</dbReference>
<dbReference type="Gramene" id="TraesLDM5B03G02920060.1">
    <property type="protein sequence ID" value="TraesLDM5B03G02920060.1"/>
    <property type="gene ID" value="TraesLDM5B03G02920060"/>
</dbReference>
<feature type="chain" id="PRO_5043177168" description="NAD-dependent epimerase/dehydratase domain-containing protein" evidence="2">
    <location>
        <begin position="31"/>
        <end position="343"/>
    </location>
</feature>
<sequence>MAPPRHVCVTGGGGFIASWLVKLLLSRGYAVHATLRDPCDPKNAHLMQLDGAAENLRLFKADVLDRAALASAVEGCEGVFHVASPVPLDKLVDPESEVIVPAVKGTLNILEVCSTMKVQKVVVVSSTATVHFNPNWPQGKPKDESCWSDKKVCMENELWYFLAKTVAEETSWEYAEKTGLDIVTVCPCIVFGPQLQPVVNTTSELLLYVIKGGPNAMNDVTWEIVDVRDVADALLLVYEKPESSGRYISASNYITTKAMLELLRKAHPNYNYVKCKTDAEHNSPITPTSSEKLRNLGWKPRKLEETLLDSIEYYQKTGLLQDAEGEGYSCHLPEMFSFFHAAE</sequence>
<protein>
    <recommendedName>
        <fullName evidence="3">NAD-dependent epimerase/dehydratase domain-containing protein</fullName>
    </recommendedName>
</protein>
<dbReference type="Gene3D" id="3.40.50.720">
    <property type="entry name" value="NAD(P)-binding Rossmann-like Domain"/>
    <property type="match status" value="1"/>
</dbReference>
<dbReference type="RefSeq" id="XP_044389354.1">
    <property type="nucleotide sequence ID" value="XM_044533419.1"/>
</dbReference>
<dbReference type="GO" id="GO:0016616">
    <property type="term" value="F:oxidoreductase activity, acting on the CH-OH group of donors, NAD or NADP as acceptor"/>
    <property type="evidence" value="ECO:0000318"/>
    <property type="project" value="GO_Central"/>
</dbReference>
<dbReference type="Gramene" id="TraesCS5B02G268600.1">
    <property type="protein sequence ID" value="TraesCS5B02G268600.1"/>
    <property type="gene ID" value="TraesCS5B02G268600"/>
</dbReference>
<dbReference type="PANTHER" id="PTHR10366">
    <property type="entry name" value="NAD DEPENDENT EPIMERASE/DEHYDRATASE"/>
    <property type="match status" value="1"/>
</dbReference>
<gene>
    <name evidence="4" type="primary">LOC123112442</name>
</gene>
<feature type="signal peptide" evidence="2">
    <location>
        <begin position="1"/>
        <end position="30"/>
    </location>
</feature>
<dbReference type="SUPFAM" id="SSF51735">
    <property type="entry name" value="NAD(P)-binding Rossmann-fold domains"/>
    <property type="match status" value="1"/>
</dbReference>
<evidence type="ECO:0000256" key="1">
    <source>
        <dbReference type="ARBA" id="ARBA00023002"/>
    </source>
</evidence>
<dbReference type="Gramene" id="TraesSTA5B03G02909170.1">
    <property type="protein sequence ID" value="TraesSTA5B03G02909170.1"/>
    <property type="gene ID" value="TraesSTA5B03G02909170"/>
</dbReference>
<dbReference type="EnsemblPlants" id="TraesCS5B02G268600.1">
    <property type="protein sequence ID" value="TraesCS5B02G268600.1"/>
    <property type="gene ID" value="TraesCS5B02G268600"/>
</dbReference>
<reference evidence="4" key="1">
    <citation type="submission" date="2018-08" db="EMBL/GenBank/DDBJ databases">
        <authorList>
            <person name="Rossello M."/>
        </authorList>
    </citation>
    <scope>NUCLEOTIDE SEQUENCE [LARGE SCALE GENOMIC DNA]</scope>
    <source>
        <strain evidence="4">cv. Chinese Spring</strain>
    </source>
</reference>
<dbReference type="SMR" id="A0A3B6LP63"/>
<name>A0A3B6LP63_WHEAT</name>
<dbReference type="PANTHER" id="PTHR10366:SF614">
    <property type="entry name" value="NAD-DEPENDENT EPIMERASE_DEHYDRATASE DOMAIN-CONTAINING PROTEIN"/>
    <property type="match status" value="1"/>
</dbReference>
<proteinExistence type="predicted"/>
<dbReference type="InterPro" id="IPR001509">
    <property type="entry name" value="Epimerase_deHydtase"/>
</dbReference>
<evidence type="ECO:0000259" key="3">
    <source>
        <dbReference type="Pfam" id="PF01370"/>
    </source>
</evidence>
<evidence type="ECO:0000313" key="5">
    <source>
        <dbReference type="Proteomes" id="UP000019116"/>
    </source>
</evidence>
<feature type="domain" description="NAD-dependent epimerase/dehydratase" evidence="3">
    <location>
        <begin position="7"/>
        <end position="244"/>
    </location>
</feature>
<dbReference type="Pfam" id="PF01370">
    <property type="entry name" value="Epimerase"/>
    <property type="match status" value="1"/>
</dbReference>
<keyword evidence="2" id="KW-0732">Signal</keyword>
<dbReference type="Gramene" id="TraesARI7B03G04238070.1">
    <property type="protein sequence ID" value="TraesARI7B03G04238070.1"/>
    <property type="gene ID" value="TraesARI7B03G04238070"/>
</dbReference>
<keyword evidence="1" id="KW-0560">Oxidoreductase</keyword>
<dbReference type="Proteomes" id="UP000019116">
    <property type="component" value="Chromosome 5B"/>
</dbReference>
<evidence type="ECO:0000256" key="2">
    <source>
        <dbReference type="SAM" id="SignalP"/>
    </source>
</evidence>
<dbReference type="Gramene" id="TraesCLE_scaffold_038928_01G000500.1">
    <property type="protein sequence ID" value="TraesCLE_scaffold_038928_01G000500.1"/>
    <property type="gene ID" value="TraesCLE_scaffold_038928_01G000500"/>
</dbReference>
<dbReference type="STRING" id="4565.A0A3B6LP63"/>
<dbReference type="Gramene" id="TraesNOR5B03G02941680.1">
    <property type="protein sequence ID" value="TraesNOR5B03G02941680.1"/>
    <property type="gene ID" value="TraesNOR5B03G02941680"/>
</dbReference>
<keyword evidence="5" id="KW-1185">Reference proteome</keyword>
<dbReference type="OrthoDB" id="2735536at2759"/>
<dbReference type="GeneID" id="123112442"/>
<dbReference type="KEGG" id="taes:123112442"/>